<evidence type="ECO:0000313" key="3">
    <source>
        <dbReference type="Proteomes" id="UP000001055"/>
    </source>
</evidence>
<evidence type="ECO:0000313" key="2">
    <source>
        <dbReference type="EMBL" id="EAT88279.2"/>
    </source>
</evidence>
<feature type="region of interest" description="Disordered" evidence="1">
    <location>
        <begin position="1"/>
        <end position="34"/>
    </location>
</feature>
<dbReference type="RefSeq" id="XP_001794934.1">
    <property type="nucleotide sequence ID" value="XM_001794882.1"/>
</dbReference>
<protein>
    <submittedName>
        <fullName evidence="2">Uncharacterized protein</fullName>
    </submittedName>
</protein>
<dbReference type="Proteomes" id="UP000001055">
    <property type="component" value="Unassembled WGS sequence"/>
</dbReference>
<gene>
    <name evidence="2" type="ORF">SNOG_04519</name>
</gene>
<reference evidence="3" key="1">
    <citation type="journal article" date="2007" name="Plant Cell">
        <title>Dothideomycete-plant interactions illuminated by genome sequencing and EST analysis of the wheat pathogen Stagonospora nodorum.</title>
        <authorList>
            <person name="Hane J.K."/>
            <person name="Lowe R.G."/>
            <person name="Solomon P.S."/>
            <person name="Tan K.C."/>
            <person name="Schoch C.L."/>
            <person name="Spatafora J.W."/>
            <person name="Crous P.W."/>
            <person name="Kodira C."/>
            <person name="Birren B.W."/>
            <person name="Galagan J.E."/>
            <person name="Torriani S.F."/>
            <person name="McDonald B.A."/>
            <person name="Oliver R.P."/>
        </authorList>
    </citation>
    <scope>NUCLEOTIDE SEQUENCE [LARGE SCALE GENOMIC DNA]</scope>
    <source>
        <strain evidence="3">SN15 / ATCC MYA-4574 / FGSC 10173</strain>
    </source>
</reference>
<dbReference type="EMBL" id="CH445330">
    <property type="protein sequence ID" value="EAT88279.2"/>
    <property type="molecule type" value="Genomic_DNA"/>
</dbReference>
<organism evidence="2 3">
    <name type="scientific">Phaeosphaeria nodorum (strain SN15 / ATCC MYA-4574 / FGSC 10173)</name>
    <name type="common">Glume blotch fungus</name>
    <name type="synonym">Parastagonospora nodorum</name>
    <dbReference type="NCBI Taxonomy" id="321614"/>
    <lineage>
        <taxon>Eukaryota</taxon>
        <taxon>Fungi</taxon>
        <taxon>Dikarya</taxon>
        <taxon>Ascomycota</taxon>
        <taxon>Pezizomycotina</taxon>
        <taxon>Dothideomycetes</taxon>
        <taxon>Pleosporomycetidae</taxon>
        <taxon>Pleosporales</taxon>
        <taxon>Pleosporineae</taxon>
        <taxon>Phaeosphaeriaceae</taxon>
        <taxon>Parastagonospora</taxon>
    </lineage>
</organism>
<dbReference type="InParanoid" id="Q0UUP5"/>
<feature type="compositionally biased region" description="Polar residues" evidence="1">
    <location>
        <begin position="1"/>
        <end position="21"/>
    </location>
</feature>
<dbReference type="KEGG" id="pno:SNOG_04519"/>
<sequence length="59" mass="6132">MATCTSTRQTRALSLPRVTSRSSRHVPSVPTPKSHITFAQPAALAAWPAASASPTSSQA</sequence>
<dbReference type="HOGENOM" id="CLU_2961592_0_0_1"/>
<name>Q0UUP5_PHANO</name>
<accession>Q0UUP5</accession>
<dbReference type="GeneID" id="5971378"/>
<dbReference type="AlphaFoldDB" id="Q0UUP5"/>
<evidence type="ECO:0000256" key="1">
    <source>
        <dbReference type="SAM" id="MobiDB-lite"/>
    </source>
</evidence>
<proteinExistence type="predicted"/>